<comment type="catalytic activity">
    <reaction evidence="10 11">
        <text>(R)-pantoate + NADP(+) = 2-dehydropantoate + NADPH + H(+)</text>
        <dbReference type="Rhea" id="RHEA:16233"/>
        <dbReference type="ChEBI" id="CHEBI:11561"/>
        <dbReference type="ChEBI" id="CHEBI:15378"/>
        <dbReference type="ChEBI" id="CHEBI:15980"/>
        <dbReference type="ChEBI" id="CHEBI:57783"/>
        <dbReference type="ChEBI" id="CHEBI:58349"/>
        <dbReference type="EC" id="1.1.1.169"/>
    </reaction>
</comment>
<dbReference type="SUPFAM" id="SSF51735">
    <property type="entry name" value="NAD(P)-binding Rossmann-fold domains"/>
    <property type="match status" value="1"/>
</dbReference>
<keyword evidence="7 11" id="KW-0521">NADP</keyword>
<dbReference type="UniPathway" id="UPA00028">
    <property type="reaction ID" value="UER00004"/>
</dbReference>
<dbReference type="Proteomes" id="UP000030437">
    <property type="component" value="Unassembled WGS sequence"/>
</dbReference>
<dbReference type="PANTHER" id="PTHR43765">
    <property type="entry name" value="2-DEHYDROPANTOATE 2-REDUCTASE-RELATED"/>
    <property type="match status" value="1"/>
</dbReference>
<dbReference type="NCBIfam" id="TIGR00745">
    <property type="entry name" value="apbA_panE"/>
    <property type="match status" value="1"/>
</dbReference>
<dbReference type="Gene3D" id="3.40.50.720">
    <property type="entry name" value="NAD(P)-binding Rossmann-like Domain"/>
    <property type="match status" value="1"/>
</dbReference>
<dbReference type="STRING" id="1220589.CD32_15095"/>
<evidence type="ECO:0000256" key="6">
    <source>
        <dbReference type="ARBA" id="ARBA00022655"/>
    </source>
</evidence>
<evidence type="ECO:0000256" key="2">
    <source>
        <dbReference type="ARBA" id="ARBA00004994"/>
    </source>
</evidence>
<accession>A0A0A3JAF0</accession>
<comment type="similarity">
    <text evidence="3 11">Belongs to the ketopantoate reductase family.</text>
</comment>
<feature type="domain" description="Ketopantoate reductase N-terminal" evidence="12">
    <location>
        <begin position="3"/>
        <end position="146"/>
    </location>
</feature>
<dbReference type="InterPro" id="IPR013332">
    <property type="entry name" value="KPR_N"/>
</dbReference>
<comment type="function">
    <text evidence="1 11">Catalyzes the NADPH-dependent reduction of ketopantoate into pantoic acid.</text>
</comment>
<reference evidence="14 15" key="1">
    <citation type="submission" date="2014-02" db="EMBL/GenBank/DDBJ databases">
        <title>Draft genome sequence of Lysinibacillus odysseyi NBRC 100172.</title>
        <authorList>
            <person name="Zhang F."/>
            <person name="Wang G."/>
            <person name="Zhang L."/>
        </authorList>
    </citation>
    <scope>NUCLEOTIDE SEQUENCE [LARGE SCALE GENOMIC DNA]</scope>
    <source>
        <strain evidence="14 15">NBRC 100172</strain>
    </source>
</reference>
<protein>
    <recommendedName>
        <fullName evidence="5 11">2-dehydropantoate 2-reductase</fullName>
        <ecNumber evidence="4 11">1.1.1.169</ecNumber>
    </recommendedName>
    <alternativeName>
        <fullName evidence="9 11">Ketopantoate reductase</fullName>
    </alternativeName>
</protein>
<dbReference type="OrthoDB" id="9800163at2"/>
<dbReference type="EMBL" id="JPVP01000057">
    <property type="protein sequence ID" value="KGR84007.1"/>
    <property type="molecule type" value="Genomic_DNA"/>
</dbReference>
<evidence type="ECO:0000256" key="10">
    <source>
        <dbReference type="ARBA" id="ARBA00048793"/>
    </source>
</evidence>
<dbReference type="InterPro" id="IPR008927">
    <property type="entry name" value="6-PGluconate_DH-like_C_sf"/>
</dbReference>
<dbReference type="GO" id="GO:0015940">
    <property type="term" value="P:pantothenate biosynthetic process"/>
    <property type="evidence" value="ECO:0007669"/>
    <property type="project" value="UniProtKB-UniPathway"/>
</dbReference>
<dbReference type="Pfam" id="PF08546">
    <property type="entry name" value="ApbA_C"/>
    <property type="match status" value="1"/>
</dbReference>
<dbReference type="InterPro" id="IPR013328">
    <property type="entry name" value="6PGD_dom2"/>
</dbReference>
<dbReference type="eggNOG" id="COG1893">
    <property type="taxonomic scope" value="Bacteria"/>
</dbReference>
<name>A0A0A3JAF0_9BACI</name>
<evidence type="ECO:0000256" key="4">
    <source>
        <dbReference type="ARBA" id="ARBA00013014"/>
    </source>
</evidence>
<dbReference type="RefSeq" id="WP_036156045.1">
    <property type="nucleotide sequence ID" value="NZ_BCVX01000002.1"/>
</dbReference>
<keyword evidence="15" id="KW-1185">Reference proteome</keyword>
<dbReference type="AlphaFoldDB" id="A0A0A3JAF0"/>
<organism evidence="14 15">
    <name type="scientific">Lysinibacillus odysseyi 34hs-1 = NBRC 100172</name>
    <dbReference type="NCBI Taxonomy" id="1220589"/>
    <lineage>
        <taxon>Bacteria</taxon>
        <taxon>Bacillati</taxon>
        <taxon>Bacillota</taxon>
        <taxon>Bacilli</taxon>
        <taxon>Bacillales</taxon>
        <taxon>Bacillaceae</taxon>
        <taxon>Lysinibacillus</taxon>
    </lineage>
</organism>
<dbReference type="InterPro" id="IPR013752">
    <property type="entry name" value="KPA_reductase"/>
</dbReference>
<comment type="pathway">
    <text evidence="2 11">Cofactor biosynthesis; (R)-pantothenate biosynthesis; (R)-pantoate from 3-methyl-2-oxobutanoate: step 2/2.</text>
</comment>
<keyword evidence="6 11" id="KW-0566">Pantothenate biosynthesis</keyword>
<dbReference type="GO" id="GO:0050661">
    <property type="term" value="F:NADP binding"/>
    <property type="evidence" value="ECO:0007669"/>
    <property type="project" value="TreeGrafter"/>
</dbReference>
<dbReference type="EC" id="1.1.1.169" evidence="4 11"/>
<dbReference type="InterPro" id="IPR036291">
    <property type="entry name" value="NAD(P)-bd_dom_sf"/>
</dbReference>
<keyword evidence="8 11" id="KW-0560">Oxidoreductase</keyword>
<gene>
    <name evidence="14" type="ORF">CD32_15095</name>
</gene>
<feature type="domain" description="Ketopantoate reductase C-terminal" evidence="13">
    <location>
        <begin position="174"/>
        <end position="292"/>
    </location>
</feature>
<evidence type="ECO:0000256" key="7">
    <source>
        <dbReference type="ARBA" id="ARBA00022857"/>
    </source>
</evidence>
<dbReference type="Gene3D" id="1.10.1040.10">
    <property type="entry name" value="N-(1-d-carboxylethyl)-l-norvaline Dehydrogenase, domain 2"/>
    <property type="match status" value="1"/>
</dbReference>
<evidence type="ECO:0000256" key="9">
    <source>
        <dbReference type="ARBA" id="ARBA00032024"/>
    </source>
</evidence>
<dbReference type="InterPro" id="IPR050838">
    <property type="entry name" value="Ketopantoate_reductase"/>
</dbReference>
<dbReference type="InterPro" id="IPR003710">
    <property type="entry name" value="ApbA"/>
</dbReference>
<evidence type="ECO:0000256" key="5">
    <source>
        <dbReference type="ARBA" id="ARBA00019465"/>
    </source>
</evidence>
<evidence type="ECO:0000256" key="1">
    <source>
        <dbReference type="ARBA" id="ARBA00002919"/>
    </source>
</evidence>
<evidence type="ECO:0000256" key="3">
    <source>
        <dbReference type="ARBA" id="ARBA00007870"/>
    </source>
</evidence>
<evidence type="ECO:0000313" key="14">
    <source>
        <dbReference type="EMBL" id="KGR84007.1"/>
    </source>
</evidence>
<evidence type="ECO:0000256" key="8">
    <source>
        <dbReference type="ARBA" id="ARBA00023002"/>
    </source>
</evidence>
<dbReference type="GO" id="GO:0005737">
    <property type="term" value="C:cytoplasm"/>
    <property type="evidence" value="ECO:0007669"/>
    <property type="project" value="TreeGrafter"/>
</dbReference>
<evidence type="ECO:0000256" key="11">
    <source>
        <dbReference type="RuleBase" id="RU362068"/>
    </source>
</evidence>
<dbReference type="Pfam" id="PF02558">
    <property type="entry name" value="ApbA"/>
    <property type="match status" value="1"/>
</dbReference>
<evidence type="ECO:0000313" key="15">
    <source>
        <dbReference type="Proteomes" id="UP000030437"/>
    </source>
</evidence>
<dbReference type="GO" id="GO:0008677">
    <property type="term" value="F:2-dehydropantoate 2-reductase activity"/>
    <property type="evidence" value="ECO:0007669"/>
    <property type="project" value="UniProtKB-EC"/>
</dbReference>
<comment type="caution">
    <text evidence="14">The sequence shown here is derived from an EMBL/GenBank/DDBJ whole genome shotgun (WGS) entry which is preliminary data.</text>
</comment>
<proteinExistence type="inferred from homology"/>
<dbReference type="PANTHER" id="PTHR43765:SF2">
    <property type="entry name" value="2-DEHYDROPANTOATE 2-REDUCTASE"/>
    <property type="match status" value="1"/>
</dbReference>
<evidence type="ECO:0000259" key="13">
    <source>
        <dbReference type="Pfam" id="PF08546"/>
    </source>
</evidence>
<evidence type="ECO:0000259" key="12">
    <source>
        <dbReference type="Pfam" id="PF02558"/>
    </source>
</evidence>
<sequence>MTIQIIGGGSVGLLMASFLAEKGFAVNIISTRAKQRERINTYGLIRENIGGEKQKFTVTAADSISKDADLVIVTVKYNGLAQLYPLLAELPVSIPLLFLQNGLAHYEEAMRLPQQHIAFGSAQFGAQRVNDTTVIHRGIGVLKVAAGRGEIEGFPEVLSLDSEMMPVFLEKDAETMLLEKALLNCFINPLTAILNIKNGELLTNPYAYSLLKALYAEIMAAFPHMRKGFPFDGVKNLCDKTAANTSSMLADRLAGRKTEVDTIVGAIIKKAAANDRQLPTLHTLYNLIKAAEQLESGDRM</sequence>
<dbReference type="SUPFAM" id="SSF48179">
    <property type="entry name" value="6-phosphogluconate dehydrogenase C-terminal domain-like"/>
    <property type="match status" value="1"/>
</dbReference>